<proteinExistence type="predicted"/>
<sequence length="203" mass="20809">MAQLESLRDDFRTPTDRPAPRVVAGPGGVLTRKTMLVGSLVSAAVGAALLVTSVRTVTAVGVFFGVHIAAQGVLQLLAVHGSRASTAVRRLLAGGGIAALVLGVVLVYGRADTVLLGVWIGCGWLLRGLTMAVSATSSSVSHVFVHDDVLNAVIVSAGLFMTAFPYESPGQLADVGGFVLLATGVIEAFAAARRHPGTLRAID</sequence>
<protein>
    <submittedName>
        <fullName evidence="1">Uncharacterized protein</fullName>
    </submittedName>
</protein>
<dbReference type="Proteomes" id="UP001432251">
    <property type="component" value="Plasmid p1"/>
</dbReference>
<keyword evidence="2" id="KW-1185">Reference proteome</keyword>
<geneLocation type="plasmid" evidence="1 2">
    <name>p1</name>
</geneLocation>
<evidence type="ECO:0000313" key="1">
    <source>
        <dbReference type="EMBL" id="WWQ69539.1"/>
    </source>
</evidence>
<evidence type="ECO:0000313" key="2">
    <source>
        <dbReference type="Proteomes" id="UP001432251"/>
    </source>
</evidence>
<dbReference type="EMBL" id="CP146023">
    <property type="protein sequence ID" value="WWQ69539.1"/>
    <property type="molecule type" value="Genomic_DNA"/>
</dbReference>
<organism evidence="1 2">
    <name type="scientific">Streptomyces citrinus</name>
    <dbReference type="NCBI Taxonomy" id="3118173"/>
    <lineage>
        <taxon>Bacteria</taxon>
        <taxon>Bacillati</taxon>
        <taxon>Actinomycetota</taxon>
        <taxon>Actinomycetes</taxon>
        <taxon>Kitasatosporales</taxon>
        <taxon>Streptomycetaceae</taxon>
        <taxon>Streptomyces</taxon>
    </lineage>
</organism>
<reference evidence="1" key="1">
    <citation type="journal article" date="2025" name="Int. J. Syst. Evol. Microbiol.">
        <title>Streptomyces citrinus sp. nov., with yellow diffusible pigment.</title>
        <authorList>
            <person name="He Y."/>
            <person name="Yang E."/>
            <person name="Xu J."/>
            <person name="Sun Y."/>
            <person name="Sun L."/>
        </authorList>
    </citation>
    <scope>NUCLEOTIDE SEQUENCE</scope>
    <source>
        <strain evidence="1">Q6</strain>
    </source>
</reference>
<gene>
    <name evidence="1" type="ORF">V2W30_40950</name>
</gene>
<accession>A0ACD5AQT2</accession>
<keyword evidence="1" id="KW-0614">Plasmid</keyword>
<name>A0ACD5AQT2_9ACTN</name>